<feature type="compositionally biased region" description="Polar residues" evidence="1">
    <location>
        <begin position="10"/>
        <end position="25"/>
    </location>
</feature>
<proteinExistence type="predicted"/>
<comment type="caution">
    <text evidence="3">The sequence shown here is derived from an EMBL/GenBank/DDBJ whole genome shotgun (WGS) entry which is preliminary data.</text>
</comment>
<keyword evidence="2" id="KW-0472">Membrane</keyword>
<organism evidence="3 4">
    <name type="scientific">Aerococcus kribbianus</name>
    <dbReference type="NCBI Taxonomy" id="2999064"/>
    <lineage>
        <taxon>Bacteria</taxon>
        <taxon>Bacillati</taxon>
        <taxon>Bacillota</taxon>
        <taxon>Bacilli</taxon>
        <taxon>Lactobacillales</taxon>
        <taxon>Aerococcaceae</taxon>
        <taxon>Aerococcus</taxon>
    </lineage>
</organism>
<reference evidence="3" key="1">
    <citation type="submission" date="2022-12" db="EMBL/GenBank/DDBJ databases">
        <title>Description and comparative metabolic analysis of Aerococcus sp. nov., isolated from the feces of a pig.</title>
        <authorList>
            <person name="Chang Y.-H."/>
        </authorList>
    </citation>
    <scope>NUCLEOTIDE SEQUENCE</scope>
    <source>
        <strain evidence="3">YH-aer222</strain>
    </source>
</reference>
<feature type="region of interest" description="Disordered" evidence="1">
    <location>
        <begin position="1"/>
        <end position="31"/>
    </location>
</feature>
<dbReference type="EMBL" id="JAPRFR010000001">
    <property type="protein sequence ID" value="MCZ0725747.1"/>
    <property type="molecule type" value="Genomic_DNA"/>
</dbReference>
<keyword evidence="2" id="KW-0812">Transmembrane</keyword>
<evidence type="ECO:0000256" key="1">
    <source>
        <dbReference type="SAM" id="MobiDB-lite"/>
    </source>
</evidence>
<feature type="transmembrane region" description="Helical" evidence="2">
    <location>
        <begin position="92"/>
        <end position="112"/>
    </location>
</feature>
<name>A0A9X3FND5_9LACT</name>
<evidence type="ECO:0000256" key="2">
    <source>
        <dbReference type="SAM" id="Phobius"/>
    </source>
</evidence>
<keyword evidence="4" id="KW-1185">Reference proteome</keyword>
<evidence type="ECO:0000313" key="3">
    <source>
        <dbReference type="EMBL" id="MCZ0725747.1"/>
    </source>
</evidence>
<dbReference type="AlphaFoldDB" id="A0A9X3FND5"/>
<evidence type="ECO:0000313" key="4">
    <source>
        <dbReference type="Proteomes" id="UP001146670"/>
    </source>
</evidence>
<accession>A0A9X3FND5</accession>
<sequence>MDPKNHEKSVTSSQTHHLSQTQGPESSGKEVPYKSYNIQISRWQASQTVEVYLYQNYLEIISTNDILGLIQIGVEHIMIPYRKIARVDFGENYSFLYTLVGIASIIIGYLVAIPGIKWPFIIVGVLTIFSSFRKVFSLDGTFSTSLTAQGISFPILPVNRQDLEALYEDLRQHLGD</sequence>
<keyword evidence="2" id="KW-1133">Transmembrane helix</keyword>
<dbReference type="Proteomes" id="UP001146670">
    <property type="component" value="Unassembled WGS sequence"/>
</dbReference>
<gene>
    <name evidence="3" type="ORF">OW157_04070</name>
</gene>
<dbReference type="RefSeq" id="WP_268752060.1">
    <property type="nucleotide sequence ID" value="NZ_JAPRFQ010000001.1"/>
</dbReference>
<protein>
    <submittedName>
        <fullName evidence="3">Uncharacterized protein</fullName>
    </submittedName>
</protein>